<reference evidence="2" key="1">
    <citation type="submission" date="2019-12" db="EMBL/GenBank/DDBJ databases">
        <title>Complete genome of Terracaulis silvestris 0127_4.</title>
        <authorList>
            <person name="Vieira S."/>
            <person name="Riedel T."/>
            <person name="Sproer C."/>
            <person name="Pascual J."/>
            <person name="Boedeker C."/>
            <person name="Overmann J."/>
        </authorList>
    </citation>
    <scope>NUCLEOTIDE SEQUENCE [LARGE SCALE GENOMIC DNA]</scope>
    <source>
        <strain evidence="2">0127_4</strain>
    </source>
</reference>
<dbReference type="KEGG" id="tsv:DSM104635_03285"/>
<evidence type="ECO:0000313" key="1">
    <source>
        <dbReference type="EMBL" id="QGZ96426.1"/>
    </source>
</evidence>
<dbReference type="EMBL" id="CP047045">
    <property type="protein sequence ID" value="QGZ96426.1"/>
    <property type="molecule type" value="Genomic_DNA"/>
</dbReference>
<name>A0A6I6MSM8_9CAUL</name>
<accession>A0A6I6MSM8</accession>
<evidence type="ECO:0000313" key="2">
    <source>
        <dbReference type="Proteomes" id="UP000431269"/>
    </source>
</evidence>
<proteinExistence type="predicted"/>
<dbReference type="AlphaFoldDB" id="A0A6I6MSM8"/>
<sequence length="64" mass="7248">MSDESFITLRTRAYELADTGRFKQWSQIAYALQAEGFLPSLITRLNMDGLAVMMITRCCTLARA</sequence>
<protein>
    <submittedName>
        <fullName evidence="1">Uncharacterized protein</fullName>
    </submittedName>
</protein>
<dbReference type="Proteomes" id="UP000431269">
    <property type="component" value="Chromosome"/>
</dbReference>
<organism evidence="1 2">
    <name type="scientific">Terricaulis silvestris</name>
    <dbReference type="NCBI Taxonomy" id="2686094"/>
    <lineage>
        <taxon>Bacteria</taxon>
        <taxon>Pseudomonadati</taxon>
        <taxon>Pseudomonadota</taxon>
        <taxon>Alphaproteobacteria</taxon>
        <taxon>Caulobacterales</taxon>
        <taxon>Caulobacteraceae</taxon>
        <taxon>Terricaulis</taxon>
    </lineage>
</organism>
<gene>
    <name evidence="1" type="ORF">DSM104635_03285</name>
</gene>
<keyword evidence="2" id="KW-1185">Reference proteome</keyword>
<dbReference type="RefSeq" id="WP_158767213.1">
    <property type="nucleotide sequence ID" value="NZ_CP047045.1"/>
</dbReference>